<evidence type="ECO:0000256" key="4">
    <source>
        <dbReference type="ARBA" id="ARBA00023136"/>
    </source>
</evidence>
<dbReference type="OrthoDB" id="100006at2759"/>
<dbReference type="GeneID" id="70184440"/>
<dbReference type="Gene3D" id="1.20.1070.10">
    <property type="entry name" value="Rhodopsin 7-helix transmembrane proteins"/>
    <property type="match status" value="1"/>
</dbReference>
<keyword evidence="2 6" id="KW-0812">Transmembrane</keyword>
<proteinExistence type="predicted"/>
<evidence type="ECO:0000256" key="1">
    <source>
        <dbReference type="ARBA" id="ARBA00004141"/>
    </source>
</evidence>
<reference evidence="7" key="1">
    <citation type="journal article" date="2021" name="Nat. Commun.">
        <title>Genetic determinants of endophytism in the Arabidopsis root mycobiome.</title>
        <authorList>
            <person name="Mesny F."/>
            <person name="Miyauchi S."/>
            <person name="Thiergart T."/>
            <person name="Pickel B."/>
            <person name="Atanasova L."/>
            <person name="Karlsson M."/>
            <person name="Huettel B."/>
            <person name="Barry K.W."/>
            <person name="Haridas S."/>
            <person name="Chen C."/>
            <person name="Bauer D."/>
            <person name="Andreopoulos W."/>
            <person name="Pangilinan J."/>
            <person name="LaButti K."/>
            <person name="Riley R."/>
            <person name="Lipzen A."/>
            <person name="Clum A."/>
            <person name="Drula E."/>
            <person name="Henrissat B."/>
            <person name="Kohler A."/>
            <person name="Grigoriev I.V."/>
            <person name="Martin F.M."/>
            <person name="Hacquard S."/>
        </authorList>
    </citation>
    <scope>NUCLEOTIDE SEQUENCE</scope>
    <source>
        <strain evidence="7">MPI-CAGE-CH-0230</strain>
    </source>
</reference>
<dbReference type="SUPFAM" id="SSF81321">
    <property type="entry name" value="Family A G protein-coupled receptor-like"/>
    <property type="match status" value="1"/>
</dbReference>
<dbReference type="AlphaFoldDB" id="A0A9P9BMR3"/>
<name>A0A9P9BMR3_9PEZI</name>
<dbReference type="Proteomes" id="UP000756346">
    <property type="component" value="Unassembled WGS sequence"/>
</dbReference>
<feature type="region of interest" description="Disordered" evidence="5">
    <location>
        <begin position="279"/>
        <end position="314"/>
    </location>
</feature>
<dbReference type="PANTHER" id="PTHR23112">
    <property type="entry name" value="G PROTEIN-COUPLED RECEPTOR 157-RELATED"/>
    <property type="match status" value="1"/>
</dbReference>
<evidence type="ECO:0000313" key="7">
    <source>
        <dbReference type="EMBL" id="KAH7026533.1"/>
    </source>
</evidence>
<comment type="caution">
    <text evidence="7">The sequence shown here is derived from an EMBL/GenBank/DDBJ whole genome shotgun (WGS) entry which is preliminary data.</text>
</comment>
<feature type="transmembrane region" description="Helical" evidence="6">
    <location>
        <begin position="113"/>
        <end position="132"/>
    </location>
</feature>
<dbReference type="GO" id="GO:0004930">
    <property type="term" value="F:G protein-coupled receptor activity"/>
    <property type="evidence" value="ECO:0007669"/>
    <property type="project" value="TreeGrafter"/>
</dbReference>
<protein>
    <recommendedName>
        <fullName evidence="9">Glucose receptor Git3 N-terminal domain-containing protein</fullName>
    </recommendedName>
</protein>
<feature type="compositionally biased region" description="Low complexity" evidence="5">
    <location>
        <begin position="292"/>
        <end position="301"/>
    </location>
</feature>
<keyword evidence="4 6" id="KW-0472">Membrane</keyword>
<comment type="subcellular location">
    <subcellularLocation>
        <location evidence="1">Membrane</location>
        <topology evidence="1">Multi-pass membrane protein</topology>
    </subcellularLocation>
</comment>
<sequence length="332" mass="37000">MLNLVWVSEDGVFAPSTACTLQAVAGSAGAFAPSMLLAVIALHTYLVIVWGYKIQKTALRCCLCIAWGLIIVIPLLGLAISRNGEDHGGWYVRGDTWCSANSLYERLRFWVEFMPVIICLITTIVLYCWIGLSMFRNKCSGRHLPTPSVTSDSRRELSGHHPAFFVYPLIYLFTMGPLGICRLLIMAGRELDPVYYFVGASIIAAQGFLNCLLWTTTILFLSREEIEKIGLDHFMRPPDDRVFGNIVYIQGGSRADEPRDLSQSKRSHRGFVRMASVLGDDGRDETGRGRMQRSSSQMSLRHNSAQPQGGIQMETITTIIVEDGKPASRSRE</sequence>
<feature type="transmembrane region" description="Helical" evidence="6">
    <location>
        <begin position="194"/>
        <end position="221"/>
    </location>
</feature>
<organism evidence="7 8">
    <name type="scientific">Microdochium trichocladiopsis</name>
    <dbReference type="NCBI Taxonomy" id="1682393"/>
    <lineage>
        <taxon>Eukaryota</taxon>
        <taxon>Fungi</taxon>
        <taxon>Dikarya</taxon>
        <taxon>Ascomycota</taxon>
        <taxon>Pezizomycotina</taxon>
        <taxon>Sordariomycetes</taxon>
        <taxon>Xylariomycetidae</taxon>
        <taxon>Xylariales</taxon>
        <taxon>Microdochiaceae</taxon>
        <taxon>Microdochium</taxon>
    </lineage>
</organism>
<feature type="transmembrane region" description="Helical" evidence="6">
    <location>
        <begin position="59"/>
        <end position="80"/>
    </location>
</feature>
<dbReference type="CDD" id="cd00637">
    <property type="entry name" value="7tm_classA_rhodopsin-like"/>
    <property type="match status" value="1"/>
</dbReference>
<dbReference type="PANTHER" id="PTHR23112:SF37">
    <property type="entry name" value="G PROTEIN-COUPLED RECEPTOR GPR1"/>
    <property type="match status" value="1"/>
</dbReference>
<evidence type="ECO:0000313" key="8">
    <source>
        <dbReference type="Proteomes" id="UP000756346"/>
    </source>
</evidence>
<feature type="transmembrane region" description="Helical" evidence="6">
    <location>
        <begin position="30"/>
        <end position="52"/>
    </location>
</feature>
<dbReference type="GO" id="GO:0005886">
    <property type="term" value="C:plasma membrane"/>
    <property type="evidence" value="ECO:0007669"/>
    <property type="project" value="TreeGrafter"/>
</dbReference>
<gene>
    <name evidence="7" type="ORF">B0I36DRAFT_330840</name>
</gene>
<dbReference type="EMBL" id="JAGTJQ010000008">
    <property type="protein sequence ID" value="KAH7026533.1"/>
    <property type="molecule type" value="Genomic_DNA"/>
</dbReference>
<keyword evidence="8" id="KW-1185">Reference proteome</keyword>
<evidence type="ECO:0000256" key="3">
    <source>
        <dbReference type="ARBA" id="ARBA00022989"/>
    </source>
</evidence>
<accession>A0A9P9BMR3</accession>
<keyword evidence="3 6" id="KW-1133">Transmembrane helix</keyword>
<evidence type="ECO:0000256" key="6">
    <source>
        <dbReference type="SAM" id="Phobius"/>
    </source>
</evidence>
<feature type="transmembrane region" description="Helical" evidence="6">
    <location>
        <begin position="164"/>
        <end position="188"/>
    </location>
</feature>
<dbReference type="GO" id="GO:0007189">
    <property type="term" value="P:adenylate cyclase-activating G protein-coupled receptor signaling pathway"/>
    <property type="evidence" value="ECO:0007669"/>
    <property type="project" value="TreeGrafter"/>
</dbReference>
<evidence type="ECO:0000256" key="2">
    <source>
        <dbReference type="ARBA" id="ARBA00022692"/>
    </source>
</evidence>
<evidence type="ECO:0008006" key="9">
    <source>
        <dbReference type="Google" id="ProtNLM"/>
    </source>
</evidence>
<evidence type="ECO:0000256" key="5">
    <source>
        <dbReference type="SAM" id="MobiDB-lite"/>
    </source>
</evidence>
<dbReference type="RefSeq" id="XP_046009750.1">
    <property type="nucleotide sequence ID" value="XM_046154894.1"/>
</dbReference>
<feature type="compositionally biased region" description="Polar residues" evidence="5">
    <location>
        <begin position="302"/>
        <end position="314"/>
    </location>
</feature>